<dbReference type="Gene3D" id="3.80.10.10">
    <property type="entry name" value="Ribonuclease Inhibitor"/>
    <property type="match status" value="1"/>
</dbReference>
<dbReference type="Proteomes" id="UP001210211">
    <property type="component" value="Unassembled WGS sequence"/>
</dbReference>
<proteinExistence type="predicted"/>
<dbReference type="SUPFAM" id="SSF52047">
    <property type="entry name" value="RNI-like"/>
    <property type="match status" value="1"/>
</dbReference>
<gene>
    <name evidence="1" type="ORF">LUZ61_008617</name>
</gene>
<evidence type="ECO:0000313" key="2">
    <source>
        <dbReference type="Proteomes" id="UP001210211"/>
    </source>
</evidence>
<sequence length="162" mass="18902">MGSEIRKLPDGIVKLKKLRHLFAETLIDNTCKLFRSRSGIYIPNGIFYLKDLQTLKAVESNSTVLALRRAYEGQKLIFKAGWFPKLKFLLLRQMPNLIQVEMEQGTMLSLEKILFRELNQQMKIPNSIEHLKNLKWMICRDMYIGGLTKGTHKVHHFICQVL</sequence>
<organism evidence="1 2">
    <name type="scientific">Rhynchospora tenuis</name>
    <dbReference type="NCBI Taxonomy" id="198213"/>
    <lineage>
        <taxon>Eukaryota</taxon>
        <taxon>Viridiplantae</taxon>
        <taxon>Streptophyta</taxon>
        <taxon>Embryophyta</taxon>
        <taxon>Tracheophyta</taxon>
        <taxon>Spermatophyta</taxon>
        <taxon>Magnoliopsida</taxon>
        <taxon>Liliopsida</taxon>
        <taxon>Poales</taxon>
        <taxon>Cyperaceae</taxon>
        <taxon>Cyperoideae</taxon>
        <taxon>Rhynchosporeae</taxon>
        <taxon>Rhynchospora</taxon>
    </lineage>
</organism>
<name>A0AAD5ZVP3_9POAL</name>
<reference evidence="1 2" key="1">
    <citation type="journal article" date="2022" name="Cell">
        <title>Repeat-based holocentromeres influence genome architecture and karyotype evolution.</title>
        <authorList>
            <person name="Hofstatter P.G."/>
            <person name="Thangavel G."/>
            <person name="Lux T."/>
            <person name="Neumann P."/>
            <person name="Vondrak T."/>
            <person name="Novak P."/>
            <person name="Zhang M."/>
            <person name="Costa L."/>
            <person name="Castellani M."/>
            <person name="Scott A."/>
            <person name="Toegelov H."/>
            <person name="Fuchs J."/>
            <person name="Mata-Sucre Y."/>
            <person name="Dias Y."/>
            <person name="Vanzela A.L.L."/>
            <person name="Huettel B."/>
            <person name="Almeida C.C.S."/>
            <person name="Simkova H."/>
            <person name="Souza G."/>
            <person name="Pedrosa-Harand A."/>
            <person name="Macas J."/>
            <person name="Mayer K.F.X."/>
            <person name="Houben A."/>
            <person name="Marques A."/>
        </authorList>
    </citation>
    <scope>NUCLEOTIDE SEQUENCE [LARGE SCALE GENOMIC DNA]</scope>
    <source>
        <strain evidence="1">RhyTen1mFocal</strain>
    </source>
</reference>
<comment type="caution">
    <text evidence="1">The sequence shown here is derived from an EMBL/GenBank/DDBJ whole genome shotgun (WGS) entry which is preliminary data.</text>
</comment>
<evidence type="ECO:0000313" key="1">
    <source>
        <dbReference type="EMBL" id="KAJ3704912.1"/>
    </source>
</evidence>
<dbReference type="InterPro" id="IPR032675">
    <property type="entry name" value="LRR_dom_sf"/>
</dbReference>
<keyword evidence="2" id="KW-1185">Reference proteome</keyword>
<dbReference type="AlphaFoldDB" id="A0AAD5ZVP3"/>
<accession>A0AAD5ZVP3</accession>
<protein>
    <submittedName>
        <fullName evidence="1">Uncharacterized protein</fullName>
    </submittedName>
</protein>
<dbReference type="EMBL" id="JAMRDG010000001">
    <property type="protein sequence ID" value="KAJ3704912.1"/>
    <property type="molecule type" value="Genomic_DNA"/>
</dbReference>